<name>A0ABR3TF03_9PEZI</name>
<organism evidence="13 14">
    <name type="scientific">Diplodia intermedia</name>
    <dbReference type="NCBI Taxonomy" id="856260"/>
    <lineage>
        <taxon>Eukaryota</taxon>
        <taxon>Fungi</taxon>
        <taxon>Dikarya</taxon>
        <taxon>Ascomycota</taxon>
        <taxon>Pezizomycotina</taxon>
        <taxon>Dothideomycetes</taxon>
        <taxon>Dothideomycetes incertae sedis</taxon>
        <taxon>Botryosphaeriales</taxon>
        <taxon>Botryosphaeriaceae</taxon>
        <taxon>Diplodia</taxon>
    </lineage>
</organism>
<evidence type="ECO:0000256" key="7">
    <source>
        <dbReference type="ARBA" id="ARBA00022927"/>
    </source>
</evidence>
<feature type="region of interest" description="Disordered" evidence="12">
    <location>
        <begin position="152"/>
        <end position="172"/>
    </location>
</feature>
<feature type="compositionally biased region" description="Basic and acidic residues" evidence="12">
    <location>
        <begin position="269"/>
        <end position="282"/>
    </location>
</feature>
<evidence type="ECO:0000256" key="9">
    <source>
        <dbReference type="ARBA" id="ARBA00023010"/>
    </source>
</evidence>
<evidence type="ECO:0000256" key="5">
    <source>
        <dbReference type="ARBA" id="ARBA00022692"/>
    </source>
</evidence>
<keyword evidence="5" id="KW-0812">Transmembrane</keyword>
<keyword evidence="14" id="KW-1185">Reference proteome</keyword>
<keyword evidence="6" id="KW-0999">Mitochondrion inner membrane</keyword>
<proteinExistence type="inferred from homology"/>
<evidence type="ECO:0000256" key="2">
    <source>
        <dbReference type="ARBA" id="ARBA00006355"/>
    </source>
</evidence>
<evidence type="ECO:0000256" key="6">
    <source>
        <dbReference type="ARBA" id="ARBA00022792"/>
    </source>
</evidence>
<sequence length="467" mass="51733">MADPNSAPQGAAKAAADAGAKASASQGNPVFKMMGMPNFRLKLPSRNWMIFLAVTGSWTAALVYDRRQKKRVQQGYCDAVAHLAREPLATNEMQRRMTVYLAGPPADGLMGAREHFVEYVKPILVAAAMDWDAVEGRREGDVRAQTAERVRGLRKARGEASAASREDEDEDVDSVVLKARARMGIKEWEGAQGDIVIGRNTWKEYVRGLHEGWLGPLDAPPPPAPAQVEPPLVPSTPSDDASPSAQQQSPLEEGEQKPAAAEEEQQQQKTEEERQKEEEELKKKKKKRAQPPPYNSPADYAAAALSPNCPPQLPPSAPIPYPHILGFLNTPLRMWRFLNRRHLADDIGAQVAAAVLAAHRPYAGPEAAFGEEHVAPAGEGEDGEERWEQQAVLKSEEKEWHKSVRKEAAKRREEEGKESVWCDEMVVDPRIGGRMRRFVLSEVEKARVERINQGVEGVLGEEKKHEE</sequence>
<comment type="similarity">
    <text evidence="2">Belongs to the TIM54 family.</text>
</comment>
<evidence type="ECO:0000256" key="4">
    <source>
        <dbReference type="ARBA" id="ARBA00022448"/>
    </source>
</evidence>
<dbReference type="Pfam" id="PF11711">
    <property type="entry name" value="Tim54"/>
    <property type="match status" value="1"/>
</dbReference>
<dbReference type="EMBL" id="JAKEKT020000084">
    <property type="protein sequence ID" value="KAL1637998.1"/>
    <property type="molecule type" value="Genomic_DNA"/>
</dbReference>
<feature type="region of interest" description="Disordered" evidence="12">
    <location>
        <begin position="216"/>
        <end position="309"/>
    </location>
</feature>
<keyword evidence="9" id="KW-0811">Translocation</keyword>
<evidence type="ECO:0000256" key="8">
    <source>
        <dbReference type="ARBA" id="ARBA00022989"/>
    </source>
</evidence>
<keyword evidence="11" id="KW-0472">Membrane</keyword>
<evidence type="ECO:0000256" key="11">
    <source>
        <dbReference type="ARBA" id="ARBA00023136"/>
    </source>
</evidence>
<evidence type="ECO:0000256" key="1">
    <source>
        <dbReference type="ARBA" id="ARBA00004434"/>
    </source>
</evidence>
<reference evidence="13 14" key="1">
    <citation type="journal article" date="2023" name="Plant Dis.">
        <title>First Report of Diplodia intermedia Causing Canker and Dieback Diseases on Apple Trees in Canada.</title>
        <authorList>
            <person name="Ellouze W."/>
            <person name="Ilyukhin E."/>
            <person name="Sulman M."/>
            <person name="Ali S."/>
        </authorList>
    </citation>
    <scope>NUCLEOTIDE SEQUENCE [LARGE SCALE GENOMIC DNA]</scope>
    <source>
        <strain evidence="13 14">M45-28</strain>
    </source>
</reference>
<evidence type="ECO:0000256" key="12">
    <source>
        <dbReference type="SAM" id="MobiDB-lite"/>
    </source>
</evidence>
<keyword evidence="7" id="KW-0653">Protein transport</keyword>
<comment type="caution">
    <text evidence="13">The sequence shown here is derived from an EMBL/GenBank/DDBJ whole genome shotgun (WGS) entry which is preliminary data.</text>
</comment>
<keyword evidence="10" id="KW-0496">Mitochondrion</keyword>
<keyword evidence="8" id="KW-1133">Transmembrane helix</keyword>
<keyword evidence="4" id="KW-0813">Transport</keyword>
<evidence type="ECO:0000313" key="13">
    <source>
        <dbReference type="EMBL" id="KAL1637998.1"/>
    </source>
</evidence>
<evidence type="ECO:0000256" key="10">
    <source>
        <dbReference type="ARBA" id="ARBA00023128"/>
    </source>
</evidence>
<dbReference type="Proteomes" id="UP001521184">
    <property type="component" value="Unassembled WGS sequence"/>
</dbReference>
<protein>
    <recommendedName>
        <fullName evidence="3">Mitochondrial import inner membrane translocase subunit TIM54</fullName>
    </recommendedName>
</protein>
<evidence type="ECO:0000256" key="3">
    <source>
        <dbReference type="ARBA" id="ARBA00020796"/>
    </source>
</evidence>
<gene>
    <name evidence="13" type="primary">TIM54</name>
    <name evidence="13" type="ORF">SLS58_009115</name>
</gene>
<feature type="compositionally biased region" description="Low complexity" evidence="12">
    <location>
        <begin position="226"/>
        <end position="250"/>
    </location>
</feature>
<comment type="subcellular location">
    <subcellularLocation>
        <location evidence="1">Mitochondrion inner membrane</location>
        <topology evidence="1">Single-pass membrane protein</topology>
    </subcellularLocation>
</comment>
<evidence type="ECO:0000313" key="14">
    <source>
        <dbReference type="Proteomes" id="UP001521184"/>
    </source>
</evidence>
<accession>A0ABR3TF03</accession>
<dbReference type="InterPro" id="IPR021056">
    <property type="entry name" value="Mt_import_IM_translocase_Tim54"/>
</dbReference>